<evidence type="ECO:0000256" key="4">
    <source>
        <dbReference type="SAM" id="Phobius"/>
    </source>
</evidence>
<evidence type="ECO:0000256" key="2">
    <source>
        <dbReference type="ARBA" id="ARBA00022980"/>
    </source>
</evidence>
<evidence type="ECO:0000256" key="1">
    <source>
        <dbReference type="ARBA" id="ARBA00008561"/>
    </source>
</evidence>
<keyword evidence="4" id="KW-0812">Transmembrane</keyword>
<keyword evidence="4" id="KW-1133">Transmembrane helix</keyword>
<evidence type="ECO:0000313" key="6">
    <source>
        <dbReference type="Proteomes" id="UP001157418"/>
    </source>
</evidence>
<evidence type="ECO:0000313" key="5">
    <source>
        <dbReference type="EMBL" id="CAH1416799.1"/>
    </source>
</evidence>
<dbReference type="GO" id="GO:0005840">
    <property type="term" value="C:ribosome"/>
    <property type="evidence" value="ECO:0007669"/>
    <property type="project" value="UniProtKB-KW"/>
</dbReference>
<feature type="transmembrane region" description="Helical" evidence="4">
    <location>
        <begin position="12"/>
        <end position="31"/>
    </location>
</feature>
<organism evidence="5 6">
    <name type="scientific">Lactuca virosa</name>
    <dbReference type="NCBI Taxonomy" id="75947"/>
    <lineage>
        <taxon>Eukaryota</taxon>
        <taxon>Viridiplantae</taxon>
        <taxon>Streptophyta</taxon>
        <taxon>Embryophyta</taxon>
        <taxon>Tracheophyta</taxon>
        <taxon>Spermatophyta</taxon>
        <taxon>Magnoliopsida</taxon>
        <taxon>eudicotyledons</taxon>
        <taxon>Gunneridae</taxon>
        <taxon>Pentapetalae</taxon>
        <taxon>asterids</taxon>
        <taxon>campanulids</taxon>
        <taxon>Asterales</taxon>
        <taxon>Asteraceae</taxon>
        <taxon>Cichorioideae</taxon>
        <taxon>Cichorieae</taxon>
        <taxon>Lactucinae</taxon>
        <taxon>Lactuca</taxon>
    </lineage>
</organism>
<dbReference type="EMBL" id="CAKMRJ010000002">
    <property type="protein sequence ID" value="CAH1416799.1"/>
    <property type="molecule type" value="Genomic_DNA"/>
</dbReference>
<gene>
    <name evidence="5" type="ORF">LVIROSA_LOCUS4538</name>
</gene>
<protein>
    <submittedName>
        <fullName evidence="5">Uncharacterized protein</fullName>
    </submittedName>
</protein>
<dbReference type="Proteomes" id="UP001157418">
    <property type="component" value="Unassembled WGS sequence"/>
</dbReference>
<dbReference type="PANTHER" id="PTHR35108:SF12">
    <property type="entry name" value="SMALL RIBOSOMAL SUBUNIT PROTEIN CS23Y"/>
    <property type="match status" value="1"/>
</dbReference>
<keyword evidence="6" id="KW-1185">Reference proteome</keyword>
<dbReference type="InterPro" id="IPR006924">
    <property type="entry name" value="Ribosomal_cS23-like"/>
</dbReference>
<evidence type="ECO:0000256" key="3">
    <source>
        <dbReference type="ARBA" id="ARBA00023274"/>
    </source>
</evidence>
<proteinExistence type="inferred from homology"/>
<dbReference type="GO" id="GO:0006412">
    <property type="term" value="P:translation"/>
    <property type="evidence" value="ECO:0007669"/>
    <property type="project" value="InterPro"/>
</dbReference>
<dbReference type="GO" id="GO:1990904">
    <property type="term" value="C:ribonucleoprotein complex"/>
    <property type="evidence" value="ECO:0007669"/>
    <property type="project" value="UniProtKB-KW"/>
</dbReference>
<dbReference type="Gene3D" id="3.30.390.140">
    <property type="match status" value="1"/>
</dbReference>
<comment type="caution">
    <text evidence="5">The sequence shown here is derived from an EMBL/GenBank/DDBJ whole genome shotgun (WGS) entry which is preliminary data.</text>
</comment>
<dbReference type="PANTHER" id="PTHR35108">
    <property type="entry name" value="30S RIBOSOMAL PROTEIN 3, CHLOROPLASTIC"/>
    <property type="match status" value="1"/>
</dbReference>
<keyword evidence="3" id="KW-0687">Ribonucleoprotein</keyword>
<sequence>MILEFCFSDFIINDFGIVVYCVLLGVVVKSMEKPRLVLKFIWMKKNIGLASDQVIPGYENIPLSPYYFLPRKHAWEVLKVDTIHKLIEMIAI</sequence>
<reference evidence="5 6" key="1">
    <citation type="submission" date="2022-01" db="EMBL/GenBank/DDBJ databases">
        <authorList>
            <person name="Xiong W."/>
            <person name="Schranz E."/>
        </authorList>
    </citation>
    <scope>NUCLEOTIDE SEQUENCE [LARGE SCALE GENOMIC DNA]</scope>
</reference>
<keyword evidence="2" id="KW-0689">Ribosomal protein</keyword>
<comment type="similarity">
    <text evidence="1">Belongs to the chloroplast-specific ribosomal protein cS23 family.</text>
</comment>
<dbReference type="InterPro" id="IPR038447">
    <property type="entry name" value="PSRP-3/Ycf65_sf"/>
</dbReference>
<dbReference type="GO" id="GO:0003735">
    <property type="term" value="F:structural constituent of ribosome"/>
    <property type="evidence" value="ECO:0007669"/>
    <property type="project" value="InterPro"/>
</dbReference>
<name>A0AAU9LME4_9ASTR</name>
<dbReference type="AlphaFoldDB" id="A0AAU9LME4"/>
<accession>A0AAU9LME4</accession>
<keyword evidence="4" id="KW-0472">Membrane</keyword>